<dbReference type="AlphaFoldDB" id="A0A078KXE2"/>
<dbReference type="Proteomes" id="UP000044071">
    <property type="component" value="Unassembled WGS sequence"/>
</dbReference>
<dbReference type="PANTHER" id="PTHR34047:SF8">
    <property type="entry name" value="PROTEIN YKFC"/>
    <property type="match status" value="1"/>
</dbReference>
<evidence type="ECO:0000313" key="2">
    <source>
        <dbReference type="EMBL" id="CDZ76368.1"/>
    </source>
</evidence>
<keyword evidence="3" id="KW-1185">Reference proteome</keyword>
<name>A0A078KXE2_9GAMM</name>
<keyword evidence="2" id="KW-0695">RNA-directed DNA polymerase</keyword>
<accession>A0A078KXE2</accession>
<dbReference type="STRING" id="1034943.BN59_00637"/>
<proteinExistence type="inferred from homology"/>
<keyword evidence="2" id="KW-0548">Nucleotidyltransferase</keyword>
<dbReference type="eggNOG" id="COG3344">
    <property type="taxonomic scope" value="Bacteria"/>
</dbReference>
<reference evidence="2 3" key="1">
    <citation type="submission" date="2014-06" db="EMBL/GenBank/DDBJ databases">
        <authorList>
            <person name="Urmite Genomes Urmite Genomes"/>
        </authorList>
    </citation>
    <scope>NUCLEOTIDE SEQUENCE [LARGE SCALE GENOMIC DNA]</scope>
</reference>
<comment type="similarity">
    <text evidence="1">Belongs to the bacterial reverse transcriptase family.</text>
</comment>
<keyword evidence="2" id="KW-0808">Transferase</keyword>
<sequence>MECIIFFKELREIVQRAILMALEPIWESDFHRLSYGFRPERSVHHAIRTVKLQLQDGAEGNEAGRWVIYQATLIQFTIDCL</sequence>
<protein>
    <submittedName>
        <fullName evidence="2">Retron-type reverse transcriptase</fullName>
    </submittedName>
</protein>
<organism evidence="2 3">
    <name type="scientific">Legionella massiliensis</name>
    <dbReference type="NCBI Taxonomy" id="1034943"/>
    <lineage>
        <taxon>Bacteria</taxon>
        <taxon>Pseudomonadati</taxon>
        <taxon>Pseudomonadota</taxon>
        <taxon>Gammaproteobacteria</taxon>
        <taxon>Legionellales</taxon>
        <taxon>Legionellaceae</taxon>
        <taxon>Legionella</taxon>
    </lineage>
</organism>
<gene>
    <name evidence="2" type="ORF">BN59_00637</name>
</gene>
<dbReference type="GO" id="GO:0003964">
    <property type="term" value="F:RNA-directed DNA polymerase activity"/>
    <property type="evidence" value="ECO:0007669"/>
    <property type="project" value="UniProtKB-KW"/>
</dbReference>
<evidence type="ECO:0000256" key="1">
    <source>
        <dbReference type="ARBA" id="ARBA00034120"/>
    </source>
</evidence>
<dbReference type="EMBL" id="CCSB01000001">
    <property type="protein sequence ID" value="CDZ76368.1"/>
    <property type="molecule type" value="Genomic_DNA"/>
</dbReference>
<evidence type="ECO:0000313" key="3">
    <source>
        <dbReference type="Proteomes" id="UP000044071"/>
    </source>
</evidence>
<dbReference type="InterPro" id="IPR051083">
    <property type="entry name" value="GrpII_Intron_Splice-Mob/Def"/>
</dbReference>
<dbReference type="PANTHER" id="PTHR34047">
    <property type="entry name" value="NUCLEAR INTRON MATURASE 1, MITOCHONDRIAL-RELATED"/>
    <property type="match status" value="1"/>
</dbReference>